<evidence type="ECO:0000259" key="4">
    <source>
        <dbReference type="SMART" id="SM00912"/>
    </source>
</evidence>
<evidence type="ECO:0000313" key="5">
    <source>
        <dbReference type="EMBL" id="CAB3789134.1"/>
    </source>
</evidence>
<dbReference type="EMBL" id="CADIKI010000006">
    <property type="protein sequence ID" value="CAB3789134.1"/>
    <property type="molecule type" value="Genomic_DNA"/>
</dbReference>
<dbReference type="PANTHER" id="PTHR12338">
    <property type="entry name" value="AUTOTRANSPORTER"/>
    <property type="match status" value="1"/>
</dbReference>
<sequence>MLTRNGTALLVAQPGSTRGVIDWNSFSIGKRNSVMFDNGSGATLNRVTAGSPSAILGSLNATGSVYLINSQGIVVGPSGVVSTGGRFVATTLDLRNDAFANGDDALTLSGKSNASVINLGRISSSGGDVFLIARHRPFLARLQHFVKRGDQFEIFFAHEFVHDDRRARRR</sequence>
<dbReference type="InterPro" id="IPR012334">
    <property type="entry name" value="Pectin_lyas_fold"/>
</dbReference>
<reference evidence="5 6" key="1">
    <citation type="submission" date="2020-04" db="EMBL/GenBank/DDBJ databases">
        <authorList>
            <person name="De Canck E."/>
        </authorList>
    </citation>
    <scope>NUCLEOTIDE SEQUENCE [LARGE SCALE GENOMIC DNA]</scope>
    <source>
        <strain evidence="5 6">LMG 27177</strain>
    </source>
</reference>
<dbReference type="InterPro" id="IPR008638">
    <property type="entry name" value="FhaB/CdiA-like_TPS"/>
</dbReference>
<feature type="domain" description="Filamentous haemagglutinin FhaB/tRNA nuclease CdiA-like TPS" evidence="4">
    <location>
        <begin position="5"/>
        <end position="98"/>
    </location>
</feature>
<accession>A0A6J5G146</accession>
<dbReference type="NCBIfam" id="TIGR01901">
    <property type="entry name" value="adhes_NPXG"/>
    <property type="match status" value="1"/>
</dbReference>
<dbReference type="SMART" id="SM00912">
    <property type="entry name" value="Haemagg_act"/>
    <property type="match status" value="1"/>
</dbReference>
<dbReference type="AlphaFoldDB" id="A0A6J5G146"/>
<protein>
    <recommendedName>
        <fullName evidence="4">Filamentous haemagglutinin FhaB/tRNA nuclease CdiA-like TPS domain-containing protein</fullName>
    </recommendedName>
</protein>
<keyword evidence="2" id="KW-0964">Secreted</keyword>
<dbReference type="Gene3D" id="2.160.20.10">
    <property type="entry name" value="Single-stranded right-handed beta-helix, Pectin lyase-like"/>
    <property type="match status" value="1"/>
</dbReference>
<keyword evidence="3" id="KW-0732">Signal</keyword>
<dbReference type="InterPro" id="IPR050909">
    <property type="entry name" value="Bact_Autotransporter_VF"/>
</dbReference>
<dbReference type="GO" id="GO:0005576">
    <property type="term" value="C:extracellular region"/>
    <property type="evidence" value="ECO:0007669"/>
    <property type="project" value="UniProtKB-SubCell"/>
</dbReference>
<keyword evidence="6" id="KW-1185">Reference proteome</keyword>
<evidence type="ECO:0000256" key="1">
    <source>
        <dbReference type="ARBA" id="ARBA00004613"/>
    </source>
</evidence>
<dbReference type="SUPFAM" id="SSF51126">
    <property type="entry name" value="Pectin lyase-like"/>
    <property type="match status" value="1"/>
</dbReference>
<dbReference type="Pfam" id="PF05860">
    <property type="entry name" value="TPS"/>
    <property type="match status" value="1"/>
</dbReference>
<dbReference type="PANTHER" id="PTHR12338:SF8">
    <property type="entry name" value="HEME_HEMOPEXIN-BINDING PROTEIN"/>
    <property type="match status" value="1"/>
</dbReference>
<evidence type="ECO:0000256" key="3">
    <source>
        <dbReference type="ARBA" id="ARBA00022729"/>
    </source>
</evidence>
<dbReference type="Proteomes" id="UP000494252">
    <property type="component" value="Unassembled WGS sequence"/>
</dbReference>
<proteinExistence type="predicted"/>
<evidence type="ECO:0000256" key="2">
    <source>
        <dbReference type="ARBA" id="ARBA00022525"/>
    </source>
</evidence>
<dbReference type="InterPro" id="IPR011050">
    <property type="entry name" value="Pectin_lyase_fold/virulence"/>
</dbReference>
<comment type="subcellular location">
    <subcellularLocation>
        <location evidence="1">Secreted</location>
    </subcellularLocation>
</comment>
<gene>
    <name evidence="5" type="ORF">LMG27177_02569</name>
</gene>
<name>A0A6J5G146_9BURK</name>
<evidence type="ECO:0000313" key="6">
    <source>
        <dbReference type="Proteomes" id="UP000494252"/>
    </source>
</evidence>
<organism evidence="5 6">
    <name type="scientific">Paraburkholderia fynbosensis</name>
    <dbReference type="NCBI Taxonomy" id="1200993"/>
    <lineage>
        <taxon>Bacteria</taxon>
        <taxon>Pseudomonadati</taxon>
        <taxon>Pseudomonadota</taxon>
        <taxon>Betaproteobacteria</taxon>
        <taxon>Burkholderiales</taxon>
        <taxon>Burkholderiaceae</taxon>
        <taxon>Paraburkholderia</taxon>
    </lineage>
</organism>